<feature type="transmembrane region" description="Helical" evidence="13">
    <location>
        <begin position="56"/>
        <end position="77"/>
    </location>
</feature>
<keyword evidence="9" id="KW-0862">Zinc</keyword>
<dbReference type="GO" id="GO:0008237">
    <property type="term" value="F:metallopeptidase activity"/>
    <property type="evidence" value="ECO:0007669"/>
    <property type="project" value="UniProtKB-KW"/>
</dbReference>
<feature type="transmembrane region" description="Helical" evidence="13">
    <location>
        <begin position="97"/>
        <end position="116"/>
    </location>
</feature>
<keyword evidence="8" id="KW-0378">Hydrolase</keyword>
<dbReference type="GO" id="GO:0005886">
    <property type="term" value="C:plasma membrane"/>
    <property type="evidence" value="ECO:0007669"/>
    <property type="project" value="UniProtKB-SubCell"/>
</dbReference>
<feature type="transmembrane region" description="Helical" evidence="13">
    <location>
        <begin position="128"/>
        <end position="147"/>
    </location>
</feature>
<comment type="cofactor">
    <cofactor evidence="1">
        <name>Zn(2+)</name>
        <dbReference type="ChEBI" id="CHEBI:29105"/>
    </cofactor>
</comment>
<dbReference type="InterPro" id="IPR044537">
    <property type="entry name" value="Rip2-like"/>
</dbReference>
<name>A0A1G2CY28_9BACT</name>
<reference evidence="15 16" key="1">
    <citation type="journal article" date="2016" name="Nat. Commun.">
        <title>Thousands of microbial genomes shed light on interconnected biogeochemical processes in an aquifer system.</title>
        <authorList>
            <person name="Anantharaman K."/>
            <person name="Brown C.T."/>
            <person name="Hug L.A."/>
            <person name="Sharon I."/>
            <person name="Castelle C.J."/>
            <person name="Probst A.J."/>
            <person name="Thomas B.C."/>
            <person name="Singh A."/>
            <person name="Wilkins M.J."/>
            <person name="Karaoz U."/>
            <person name="Brodie E.L."/>
            <person name="Williams K.H."/>
            <person name="Hubbard S.S."/>
            <person name="Banfield J.F."/>
        </authorList>
    </citation>
    <scope>NUCLEOTIDE SEQUENCE [LARGE SCALE GENOMIC DNA]</scope>
</reference>
<evidence type="ECO:0000256" key="4">
    <source>
        <dbReference type="ARBA" id="ARBA00022475"/>
    </source>
</evidence>
<evidence type="ECO:0000259" key="14">
    <source>
        <dbReference type="Pfam" id="PF02163"/>
    </source>
</evidence>
<evidence type="ECO:0000256" key="11">
    <source>
        <dbReference type="ARBA" id="ARBA00023049"/>
    </source>
</evidence>
<comment type="caution">
    <text evidence="15">The sequence shown here is derived from an EMBL/GenBank/DDBJ whole genome shotgun (WGS) entry which is preliminary data.</text>
</comment>
<evidence type="ECO:0000256" key="7">
    <source>
        <dbReference type="ARBA" id="ARBA00022723"/>
    </source>
</evidence>
<dbReference type="AlphaFoldDB" id="A0A1G2CY28"/>
<dbReference type="GO" id="GO:0006508">
    <property type="term" value="P:proteolysis"/>
    <property type="evidence" value="ECO:0007669"/>
    <property type="project" value="UniProtKB-KW"/>
</dbReference>
<proteinExistence type="inferred from homology"/>
<evidence type="ECO:0000256" key="12">
    <source>
        <dbReference type="ARBA" id="ARBA00023136"/>
    </source>
</evidence>
<dbReference type="Pfam" id="PF02163">
    <property type="entry name" value="Peptidase_M50"/>
    <property type="match status" value="1"/>
</dbReference>
<dbReference type="InterPro" id="IPR052348">
    <property type="entry name" value="Metallopeptidase_M50B"/>
</dbReference>
<dbReference type="Proteomes" id="UP000177122">
    <property type="component" value="Unassembled WGS sequence"/>
</dbReference>
<dbReference type="PANTHER" id="PTHR35864">
    <property type="entry name" value="ZINC METALLOPROTEASE MJ0611-RELATED"/>
    <property type="match status" value="1"/>
</dbReference>
<evidence type="ECO:0000256" key="5">
    <source>
        <dbReference type="ARBA" id="ARBA00022670"/>
    </source>
</evidence>
<sequence>MQDVDLIQTIFSIAILIFSVVAHEVSHGYMAQYLGDPTARLAGRLTMNPLRHIDPIGSILVPLITLLIPPHFVFGWAKPVPYNPYNLRDQKWGDSKVALAGPLTNLAIAFIFGLFIRFGGDLFSGSMITIMHLIVYINILLAVFNLVPIPPFDGSKVVLNALPLRRRYIGDYLQRYSLLLLVIFAFFLWGPFLQLIDLIYSLFVGL</sequence>
<feature type="domain" description="Peptidase M50" evidence="14">
    <location>
        <begin position="124"/>
        <end position="186"/>
    </location>
</feature>
<keyword evidence="12 13" id="KW-0472">Membrane</keyword>
<keyword evidence="5" id="KW-0645">Protease</keyword>
<evidence type="ECO:0000256" key="10">
    <source>
        <dbReference type="ARBA" id="ARBA00022989"/>
    </source>
</evidence>
<gene>
    <name evidence="15" type="ORF">A2845_00560</name>
</gene>
<organism evidence="15 16">
    <name type="scientific">Candidatus Lloydbacteria bacterium RIFCSPHIGHO2_01_FULL_49_22</name>
    <dbReference type="NCBI Taxonomy" id="1798658"/>
    <lineage>
        <taxon>Bacteria</taxon>
        <taxon>Candidatus Lloydiibacteriota</taxon>
    </lineage>
</organism>
<feature type="transmembrane region" description="Helical" evidence="13">
    <location>
        <begin position="176"/>
        <end position="203"/>
    </location>
</feature>
<evidence type="ECO:0000313" key="16">
    <source>
        <dbReference type="Proteomes" id="UP000177122"/>
    </source>
</evidence>
<evidence type="ECO:0000256" key="3">
    <source>
        <dbReference type="ARBA" id="ARBA00007931"/>
    </source>
</evidence>
<dbReference type="GO" id="GO:0046872">
    <property type="term" value="F:metal ion binding"/>
    <property type="evidence" value="ECO:0007669"/>
    <property type="project" value="UniProtKB-KW"/>
</dbReference>
<evidence type="ECO:0000313" key="15">
    <source>
        <dbReference type="EMBL" id="OGZ06283.1"/>
    </source>
</evidence>
<accession>A0A1G2CY28</accession>
<evidence type="ECO:0000256" key="2">
    <source>
        <dbReference type="ARBA" id="ARBA00004651"/>
    </source>
</evidence>
<keyword evidence="10 13" id="KW-1133">Transmembrane helix</keyword>
<evidence type="ECO:0000256" key="13">
    <source>
        <dbReference type="SAM" id="Phobius"/>
    </source>
</evidence>
<dbReference type="InterPro" id="IPR008915">
    <property type="entry name" value="Peptidase_M50"/>
</dbReference>
<evidence type="ECO:0000256" key="1">
    <source>
        <dbReference type="ARBA" id="ARBA00001947"/>
    </source>
</evidence>
<comment type="similarity">
    <text evidence="3">Belongs to the peptidase M50B family.</text>
</comment>
<comment type="subcellular location">
    <subcellularLocation>
        <location evidence="2">Cell membrane</location>
        <topology evidence="2">Multi-pass membrane protein</topology>
    </subcellularLocation>
</comment>
<dbReference type="PANTHER" id="PTHR35864:SF1">
    <property type="entry name" value="ZINC METALLOPROTEASE YWHC-RELATED"/>
    <property type="match status" value="1"/>
</dbReference>
<evidence type="ECO:0000256" key="8">
    <source>
        <dbReference type="ARBA" id="ARBA00022801"/>
    </source>
</evidence>
<dbReference type="EMBL" id="MHLI01000004">
    <property type="protein sequence ID" value="OGZ06283.1"/>
    <property type="molecule type" value="Genomic_DNA"/>
</dbReference>
<dbReference type="CDD" id="cd06158">
    <property type="entry name" value="S2P-M50_like_1"/>
    <property type="match status" value="1"/>
</dbReference>
<keyword evidence="7" id="KW-0479">Metal-binding</keyword>
<feature type="transmembrane region" description="Helical" evidence="13">
    <location>
        <begin position="6"/>
        <end position="25"/>
    </location>
</feature>
<evidence type="ECO:0000256" key="9">
    <source>
        <dbReference type="ARBA" id="ARBA00022833"/>
    </source>
</evidence>
<protein>
    <recommendedName>
        <fullName evidence="14">Peptidase M50 domain-containing protein</fullName>
    </recommendedName>
</protein>
<keyword evidence="6 13" id="KW-0812">Transmembrane</keyword>
<evidence type="ECO:0000256" key="6">
    <source>
        <dbReference type="ARBA" id="ARBA00022692"/>
    </source>
</evidence>
<keyword evidence="4" id="KW-1003">Cell membrane</keyword>
<keyword evidence="11" id="KW-0482">Metalloprotease</keyword>